<dbReference type="KEGG" id="pgu:PGUG_00757"/>
<evidence type="ECO:0000256" key="7">
    <source>
        <dbReference type="ARBA" id="ARBA00032014"/>
    </source>
</evidence>
<dbReference type="OMA" id="AAETKYW"/>
<evidence type="ECO:0000256" key="6">
    <source>
        <dbReference type="ARBA" id="ARBA00023242"/>
    </source>
</evidence>
<dbReference type="InterPro" id="IPR019313">
    <property type="entry name" value="Mediator_Med17"/>
</dbReference>
<sequence>MVQLELDPKILGENHGDQFLQDEDKLSVAELIPRILQERNSFLYISEESLENEIEHNNSSEAESQEPDNVFAQPDEIDSYELFQKNKVELAQQLNSALNETSLSLDFVSLLLSSVKVNLGKSTMSPHLTQNVPPGSLNADRLSKYDDPNDMQSKVANLGNGWKGESIEKITGLFRNASMKLNEQVIKEKTYWESLINVLDHDEVLYKTRDPLDNSRAIGVKYGYSASGSSYRDEGNAILRKDPSSGAISFVPISRGRAGTKICKYIKVRILTKVDDDYLLTGQSLFDKKFAGKNTSAIINDIEKARYFVFQEDLFYHLTREAKGLINYNISIISNKIIIEVDNELIEIESVVFDEDDEEELNNLYQNTNQLSSSNNRRAEAILIFMNLMLCCFYKYNLSLKQKVPTAVTKWKQQNSHPLILRPLLGHIRHELNVSSLRSVLKNHIGAFKQDLESELEVIQYSNLQAQESDKSFENPFQKAIEAPCTTFKLRCKRRDGRVLETVIDVTSTEIFVNLVLNLNVTKYDSGSDCKQHDNGANVLQNTFYDLNEVDECLNWTIMNFINQDSTITSADG</sequence>
<dbReference type="GO" id="GO:0003712">
    <property type="term" value="F:transcription coregulator activity"/>
    <property type="evidence" value="ECO:0007669"/>
    <property type="project" value="InterPro"/>
</dbReference>
<dbReference type="GO" id="GO:0070847">
    <property type="term" value="C:core mediator complex"/>
    <property type="evidence" value="ECO:0007669"/>
    <property type="project" value="TreeGrafter"/>
</dbReference>
<evidence type="ECO:0000256" key="4">
    <source>
        <dbReference type="ARBA" id="ARBA00023015"/>
    </source>
</evidence>
<reference evidence="9 10" key="1">
    <citation type="journal article" date="2009" name="Nature">
        <title>Evolution of pathogenicity and sexual reproduction in eight Candida genomes.</title>
        <authorList>
            <person name="Butler G."/>
            <person name="Rasmussen M.D."/>
            <person name="Lin M.F."/>
            <person name="Santos M.A."/>
            <person name="Sakthikumar S."/>
            <person name="Munro C.A."/>
            <person name="Rheinbay E."/>
            <person name="Grabherr M."/>
            <person name="Forche A."/>
            <person name="Reedy J.L."/>
            <person name="Agrafioti I."/>
            <person name="Arnaud M.B."/>
            <person name="Bates S."/>
            <person name="Brown A.J."/>
            <person name="Brunke S."/>
            <person name="Costanzo M.C."/>
            <person name="Fitzpatrick D.A."/>
            <person name="de Groot P.W."/>
            <person name="Harris D."/>
            <person name="Hoyer L.L."/>
            <person name="Hube B."/>
            <person name="Klis F.M."/>
            <person name="Kodira C."/>
            <person name="Lennard N."/>
            <person name="Logue M.E."/>
            <person name="Martin R."/>
            <person name="Neiman A.M."/>
            <person name="Nikolaou E."/>
            <person name="Quail M.A."/>
            <person name="Quinn J."/>
            <person name="Santos M.C."/>
            <person name="Schmitzberger F.F."/>
            <person name="Sherlock G."/>
            <person name="Shah P."/>
            <person name="Silverstein K.A."/>
            <person name="Skrzypek M.S."/>
            <person name="Soll D."/>
            <person name="Staggs R."/>
            <person name="Stansfield I."/>
            <person name="Stumpf M.P."/>
            <person name="Sudbery P.E."/>
            <person name="Srikantha T."/>
            <person name="Zeng Q."/>
            <person name="Berman J."/>
            <person name="Berriman M."/>
            <person name="Heitman J."/>
            <person name="Gow N.A."/>
            <person name="Lorenz M.C."/>
            <person name="Birren B.W."/>
            <person name="Kellis M."/>
            <person name="Cuomo C.A."/>
        </authorList>
    </citation>
    <scope>NUCLEOTIDE SEQUENCE [LARGE SCALE GENOMIC DNA]</scope>
    <source>
        <strain evidence="10">ATCC 6260 / CBS 566 / DSM 6381 / JCM 1539 / NBRC 10279 / NRRL Y-324</strain>
    </source>
</reference>
<dbReference type="EMBL" id="CH408155">
    <property type="protein sequence ID" value="EDK36659.2"/>
    <property type="molecule type" value="Genomic_DNA"/>
</dbReference>
<keyword evidence="6 8" id="KW-0539">Nucleus</keyword>
<evidence type="ECO:0000256" key="1">
    <source>
        <dbReference type="ARBA" id="ARBA00004123"/>
    </source>
</evidence>
<dbReference type="PANTHER" id="PTHR13114:SF7">
    <property type="entry name" value="MEDIATOR OF RNA POLYMERASE II TRANSCRIPTION SUBUNIT 17"/>
    <property type="match status" value="1"/>
</dbReference>
<dbReference type="InParanoid" id="A5DBV2"/>
<dbReference type="HOGENOM" id="CLU_023188_1_0_1"/>
<keyword evidence="5 8" id="KW-0804">Transcription</keyword>
<dbReference type="GeneID" id="5129052"/>
<evidence type="ECO:0000256" key="5">
    <source>
        <dbReference type="ARBA" id="ARBA00023163"/>
    </source>
</evidence>
<dbReference type="Proteomes" id="UP000001997">
    <property type="component" value="Unassembled WGS sequence"/>
</dbReference>
<dbReference type="GO" id="GO:0016592">
    <property type="term" value="C:mediator complex"/>
    <property type="evidence" value="ECO:0007669"/>
    <property type="project" value="InterPro"/>
</dbReference>
<dbReference type="AlphaFoldDB" id="A5DBV2"/>
<evidence type="ECO:0000256" key="2">
    <source>
        <dbReference type="ARBA" id="ARBA00005635"/>
    </source>
</evidence>
<evidence type="ECO:0000313" key="10">
    <source>
        <dbReference type="Proteomes" id="UP000001997"/>
    </source>
</evidence>
<keyword evidence="4 8" id="KW-0805">Transcription regulation</keyword>
<dbReference type="VEuPathDB" id="FungiDB:PGUG_00757"/>
<dbReference type="STRING" id="294746.A5DBV2"/>
<proteinExistence type="inferred from homology"/>
<name>A5DBV2_PICGU</name>
<dbReference type="Gene3D" id="6.10.250.2620">
    <property type="match status" value="1"/>
</dbReference>
<comment type="function">
    <text evidence="8">Component of the Mediator complex, a coactivator involved in the regulated transcription of nearly all RNA polymerase II-dependent genes. Mediator functions as a bridge to convey information from gene-specific regulatory proteins to the basal RNA polymerase II transcription machinery. Mediator is recruited to promoters by direct interactions with regulatory proteins and serves as a scaffold for the assembly of a functional preinitiation complex with RNA polymerase II and the general transcription factors.</text>
</comment>
<protein>
    <recommendedName>
        <fullName evidence="3 8">Mediator of RNA polymerase II transcription subunit 17</fullName>
    </recommendedName>
    <alternativeName>
        <fullName evidence="7 8">Mediator complex subunit 17</fullName>
    </alternativeName>
</protein>
<comment type="subcellular location">
    <subcellularLocation>
        <location evidence="1 8">Nucleus</location>
    </subcellularLocation>
</comment>
<keyword evidence="8" id="KW-0010">Activator</keyword>
<evidence type="ECO:0000256" key="3">
    <source>
        <dbReference type="ARBA" id="ARBA00019610"/>
    </source>
</evidence>
<organism evidence="9 10">
    <name type="scientific">Meyerozyma guilliermondii (strain ATCC 6260 / CBS 566 / DSM 6381 / JCM 1539 / NBRC 10279 / NRRL Y-324)</name>
    <name type="common">Yeast</name>
    <name type="synonym">Candida guilliermondii</name>
    <dbReference type="NCBI Taxonomy" id="294746"/>
    <lineage>
        <taxon>Eukaryota</taxon>
        <taxon>Fungi</taxon>
        <taxon>Dikarya</taxon>
        <taxon>Ascomycota</taxon>
        <taxon>Saccharomycotina</taxon>
        <taxon>Pichiomycetes</taxon>
        <taxon>Debaryomycetaceae</taxon>
        <taxon>Meyerozyma</taxon>
    </lineage>
</organism>
<comment type="subunit">
    <text evidence="8">Component of the Mediator complex.</text>
</comment>
<dbReference type="GO" id="GO:0006357">
    <property type="term" value="P:regulation of transcription by RNA polymerase II"/>
    <property type="evidence" value="ECO:0007669"/>
    <property type="project" value="InterPro"/>
</dbReference>
<dbReference type="eggNOG" id="ENOG502QS9H">
    <property type="taxonomic scope" value="Eukaryota"/>
</dbReference>
<dbReference type="FunCoup" id="A5DBV2">
    <property type="interactions" value="153"/>
</dbReference>
<dbReference type="OrthoDB" id="5319830at2759"/>
<dbReference type="Pfam" id="PF10156">
    <property type="entry name" value="Med17"/>
    <property type="match status" value="1"/>
</dbReference>
<keyword evidence="10" id="KW-1185">Reference proteome</keyword>
<evidence type="ECO:0000256" key="8">
    <source>
        <dbReference type="RuleBase" id="RU364140"/>
    </source>
</evidence>
<accession>A5DBV2</accession>
<comment type="similarity">
    <text evidence="2 8">Belongs to the Mediator complex subunit 17 family.</text>
</comment>
<evidence type="ECO:0000313" key="9">
    <source>
        <dbReference type="EMBL" id="EDK36659.2"/>
    </source>
</evidence>
<gene>
    <name evidence="8" type="primary">MED17</name>
    <name evidence="9" type="ORF">PGUG_00757</name>
</gene>
<dbReference type="PANTHER" id="PTHR13114">
    <property type="entry name" value="MEDIATOR OF RNA POLYMERASE II TRANSCRIPTION SUBUNIT 17"/>
    <property type="match status" value="1"/>
</dbReference>